<evidence type="ECO:0000256" key="10">
    <source>
        <dbReference type="ARBA" id="ARBA00023180"/>
    </source>
</evidence>
<keyword evidence="4 15" id="KW-0732">Signal</keyword>
<dbReference type="EMBL" id="VXAI01000678">
    <property type="protein sequence ID" value="NXJ71793.1"/>
    <property type="molecule type" value="Genomic_DNA"/>
</dbReference>
<dbReference type="FunFam" id="2.60.40.60:FF:000001">
    <property type="entry name" value="Protocadherin alpha 2"/>
    <property type="match status" value="1"/>
</dbReference>
<evidence type="ECO:0000256" key="12">
    <source>
        <dbReference type="PROSITE-ProRule" id="PRU00043"/>
    </source>
</evidence>
<dbReference type="PROSITE" id="PS50268">
    <property type="entry name" value="CADHERIN_2"/>
    <property type="match status" value="6"/>
</dbReference>
<dbReference type="Pfam" id="PF00028">
    <property type="entry name" value="Cadherin"/>
    <property type="match status" value="5"/>
</dbReference>
<feature type="domain" description="Cadherin" evidence="16">
    <location>
        <begin position="38"/>
        <end position="140"/>
    </location>
</feature>
<dbReference type="InterPro" id="IPR013164">
    <property type="entry name" value="Cadherin_N"/>
</dbReference>
<evidence type="ECO:0000256" key="8">
    <source>
        <dbReference type="ARBA" id="ARBA00022989"/>
    </source>
</evidence>
<feature type="compositionally biased region" description="Polar residues" evidence="13">
    <location>
        <begin position="784"/>
        <end position="793"/>
    </location>
</feature>
<evidence type="ECO:0000256" key="11">
    <source>
        <dbReference type="ARBA" id="ARBA00074462"/>
    </source>
</evidence>
<accession>A0A7L0DM71</accession>
<keyword evidence="2" id="KW-1003">Cell membrane</keyword>
<keyword evidence="9 14" id="KW-0472">Membrane</keyword>
<feature type="transmembrane region" description="Helical" evidence="14">
    <location>
        <begin position="693"/>
        <end position="716"/>
    </location>
</feature>
<dbReference type="FunFam" id="2.60.40.60:FF:000004">
    <property type="entry name" value="Protocadherin 1 gamma 2"/>
    <property type="match status" value="1"/>
</dbReference>
<evidence type="ECO:0000256" key="3">
    <source>
        <dbReference type="ARBA" id="ARBA00022692"/>
    </source>
</evidence>
<dbReference type="Proteomes" id="UP000545435">
    <property type="component" value="Unassembled WGS sequence"/>
</dbReference>
<reference evidence="17 18" key="1">
    <citation type="submission" date="2019-09" db="EMBL/GenBank/DDBJ databases">
        <title>Bird 10,000 Genomes (B10K) Project - Family phase.</title>
        <authorList>
            <person name="Zhang G."/>
        </authorList>
    </citation>
    <scope>NUCLEOTIDE SEQUENCE [LARGE SCALE GENOMIC DNA]</scope>
    <source>
        <strain evidence="17">B10K-DU-006-20</strain>
        <tissue evidence="17">Mixed tissue sample</tissue>
    </source>
</reference>
<dbReference type="PANTHER" id="PTHR24028">
    <property type="entry name" value="CADHERIN-87A"/>
    <property type="match status" value="1"/>
</dbReference>
<dbReference type="Pfam" id="PF16492">
    <property type="entry name" value="Cadherin_C_2"/>
    <property type="match status" value="1"/>
</dbReference>
<evidence type="ECO:0000313" key="17">
    <source>
        <dbReference type="EMBL" id="NXJ71793.1"/>
    </source>
</evidence>
<dbReference type="FunFam" id="2.60.40.60:FF:000002">
    <property type="entry name" value="Protocadherin alpha 2"/>
    <property type="match status" value="1"/>
</dbReference>
<dbReference type="Pfam" id="PF08266">
    <property type="entry name" value="Cadherin_2"/>
    <property type="match status" value="1"/>
</dbReference>
<dbReference type="GO" id="GO:0005886">
    <property type="term" value="C:plasma membrane"/>
    <property type="evidence" value="ECO:0007669"/>
    <property type="project" value="UniProtKB-SubCell"/>
</dbReference>
<keyword evidence="6 12" id="KW-0106">Calcium</keyword>
<evidence type="ECO:0000313" key="18">
    <source>
        <dbReference type="Proteomes" id="UP000545435"/>
    </source>
</evidence>
<dbReference type="SMART" id="SM00112">
    <property type="entry name" value="CA"/>
    <property type="match status" value="6"/>
</dbReference>
<dbReference type="PANTHER" id="PTHR24028:SF329">
    <property type="entry name" value="CADHERIN DOMAIN-CONTAINING PROTEIN"/>
    <property type="match status" value="1"/>
</dbReference>
<evidence type="ECO:0000259" key="16">
    <source>
        <dbReference type="PROSITE" id="PS50268"/>
    </source>
</evidence>
<evidence type="ECO:0000256" key="14">
    <source>
        <dbReference type="SAM" id="Phobius"/>
    </source>
</evidence>
<evidence type="ECO:0000256" key="2">
    <source>
        <dbReference type="ARBA" id="ARBA00022475"/>
    </source>
</evidence>
<keyword evidence="3 14" id="KW-0812">Transmembrane</keyword>
<dbReference type="InterPro" id="IPR032455">
    <property type="entry name" value="Cadherin_C"/>
</dbReference>
<evidence type="ECO:0000256" key="9">
    <source>
        <dbReference type="ARBA" id="ARBA00023136"/>
    </source>
</evidence>
<name>A0A7L0DM71_9CHAR</name>
<feature type="domain" description="Cadherin" evidence="16">
    <location>
        <begin position="355"/>
        <end position="459"/>
    </location>
</feature>
<dbReference type="SUPFAM" id="SSF49313">
    <property type="entry name" value="Cadherin-like"/>
    <property type="match status" value="6"/>
</dbReference>
<keyword evidence="8 14" id="KW-1133">Transmembrane helix</keyword>
<keyword evidence="7" id="KW-0130">Cell adhesion</keyword>
<comment type="caution">
    <text evidence="17">The sequence shown here is derived from an EMBL/GenBank/DDBJ whole genome shotgun (WGS) entry which is preliminary data.</text>
</comment>
<evidence type="ECO:0000256" key="15">
    <source>
        <dbReference type="SAM" id="SignalP"/>
    </source>
</evidence>
<evidence type="ECO:0000256" key="1">
    <source>
        <dbReference type="ARBA" id="ARBA00004251"/>
    </source>
</evidence>
<dbReference type="PRINTS" id="PR00205">
    <property type="entry name" value="CADHERIN"/>
</dbReference>
<dbReference type="GO" id="GO:0007156">
    <property type="term" value="P:homophilic cell adhesion via plasma membrane adhesion molecules"/>
    <property type="evidence" value="ECO:0007669"/>
    <property type="project" value="InterPro"/>
</dbReference>
<dbReference type="PROSITE" id="PS00232">
    <property type="entry name" value="CADHERIN_1"/>
    <property type="match status" value="3"/>
</dbReference>
<dbReference type="FunFam" id="2.60.40.60:FF:000018">
    <property type="entry name" value="Protocadherin gamma c3"/>
    <property type="match status" value="1"/>
</dbReference>
<dbReference type="InterPro" id="IPR050174">
    <property type="entry name" value="Protocadherin/Cadherin-CA"/>
</dbReference>
<feature type="signal peptide" evidence="15">
    <location>
        <begin position="1"/>
        <end position="35"/>
    </location>
</feature>
<dbReference type="FunFam" id="2.60.40.60:FF:000185">
    <property type="entry name" value="Protocadherin 2 alpha c"/>
    <property type="match status" value="1"/>
</dbReference>
<feature type="non-terminal residue" evidence="17">
    <location>
        <position position="801"/>
    </location>
</feature>
<keyword evidence="18" id="KW-1185">Reference proteome</keyword>
<dbReference type="InterPro" id="IPR015919">
    <property type="entry name" value="Cadherin-like_sf"/>
</dbReference>
<keyword evidence="5" id="KW-0677">Repeat</keyword>
<feature type="non-terminal residue" evidence="17">
    <location>
        <position position="1"/>
    </location>
</feature>
<dbReference type="InterPro" id="IPR020894">
    <property type="entry name" value="Cadherin_CS"/>
</dbReference>
<comment type="subcellular location">
    <subcellularLocation>
        <location evidence="1">Cell membrane</location>
        <topology evidence="1">Single-pass type I membrane protein</topology>
    </subcellularLocation>
</comment>
<dbReference type="AlphaFoldDB" id="A0A7L0DM71"/>
<feature type="domain" description="Cadherin" evidence="16">
    <location>
        <begin position="460"/>
        <end position="566"/>
    </location>
</feature>
<feature type="domain" description="Cadherin" evidence="16">
    <location>
        <begin position="588"/>
        <end position="685"/>
    </location>
</feature>
<dbReference type="GO" id="GO:0005509">
    <property type="term" value="F:calcium ion binding"/>
    <property type="evidence" value="ECO:0007669"/>
    <property type="project" value="UniProtKB-UniRule"/>
</dbReference>
<keyword evidence="10" id="KW-0325">Glycoprotein</keyword>
<dbReference type="Gene3D" id="2.60.40.60">
    <property type="entry name" value="Cadherins"/>
    <property type="match status" value="6"/>
</dbReference>
<sequence>GGLPRRVTACGRRSGVSKRQVILFILCVCVCQSRAETLRYSLAEEMERDSFVADIANDLGVPPSQLAARKARVVSEGNEQLFRLNQNTGVLTAKESLDREEICPQRETCTLFFKIFFENPLQLIRGEVEVLDVNDNSPVFPEKEMVLEILETTSPGSRYPLGNAQDLDVGINGLQNYTLGSNPHFSIDLGTGKDGVKYVELVLERQLDREQQPQLHLFLTATDGGSPPRSGTAQVRIVVLDANDNIPFFRQEVYEVRLAENSPPEQLVVRVVATDPDEGSNGKVRYTFTQILDGSGKLFELNPDTGEIRVAGNLDFEEVNTHEMVVRATDGGGLFSHCKVQVDVVDVNDNAPEISLSSLIASVPEDSPPRTVVALFSVRDRDSGDNSRTECAIDGDLPFSLTPTLDNYYELRTDAALDRERRADYNISITATDWGTTRLSSRERIFVQISDVNDNPPRFTQEVYTMSVTENNGPMLRIGSVHATDADMGKNARVSYTLVEPEGKEQRNVSVNSENGEVYILRPLDYEAVRAFEVTVRATDGGSPPLSTQAVLRVVVRDENDNAPVVLHPSRDSSAVAGELVPRWAREGYLVAKVVAVDADAGQNAWLSYELAKATEPGLFHVGLQSGEVRTARAVTQRDAPRHRLVVLVRDRGQPPRSATATLAIALVDGFSDAHVRGSEEVPAAEPDSPLTLYLIVCLACVSALFLATAMAAVVVRVQRARQSEAETLPTFPKSAAESNAGSLPRSYVYDVCFAGGTVNSEFRFLRPLFPCFPAGLPPGPGEQRSSVCSQEAANVGEEGA</sequence>
<feature type="chain" id="PRO_5029792809" description="Protocadherin gamma-C3" evidence="15">
    <location>
        <begin position="36"/>
        <end position="801"/>
    </location>
</feature>
<dbReference type="FunFam" id="2.60.40.60:FF:000006">
    <property type="entry name" value="Protocadherin alpha 2"/>
    <property type="match status" value="1"/>
</dbReference>
<protein>
    <recommendedName>
        <fullName evidence="11">Protocadherin gamma-C3</fullName>
    </recommendedName>
</protein>
<evidence type="ECO:0000256" key="6">
    <source>
        <dbReference type="ARBA" id="ARBA00022837"/>
    </source>
</evidence>
<evidence type="ECO:0000256" key="13">
    <source>
        <dbReference type="SAM" id="MobiDB-lite"/>
    </source>
</evidence>
<proteinExistence type="predicted"/>
<feature type="region of interest" description="Disordered" evidence="13">
    <location>
        <begin position="780"/>
        <end position="801"/>
    </location>
</feature>
<dbReference type="CDD" id="cd11304">
    <property type="entry name" value="Cadherin_repeat"/>
    <property type="match status" value="5"/>
</dbReference>
<gene>
    <name evidence="17" type="primary">Pcdhb16</name>
    <name evidence="17" type="ORF">ROSBEN_R02779</name>
</gene>
<evidence type="ECO:0000256" key="5">
    <source>
        <dbReference type="ARBA" id="ARBA00022737"/>
    </source>
</evidence>
<evidence type="ECO:0000256" key="7">
    <source>
        <dbReference type="ARBA" id="ARBA00022889"/>
    </source>
</evidence>
<feature type="domain" description="Cadherin" evidence="16">
    <location>
        <begin position="141"/>
        <end position="249"/>
    </location>
</feature>
<organism evidence="17 18">
    <name type="scientific">Rostratula benghalensis</name>
    <name type="common">greater painted-snipe</name>
    <dbReference type="NCBI Taxonomy" id="118793"/>
    <lineage>
        <taxon>Eukaryota</taxon>
        <taxon>Metazoa</taxon>
        <taxon>Chordata</taxon>
        <taxon>Craniata</taxon>
        <taxon>Vertebrata</taxon>
        <taxon>Euteleostomi</taxon>
        <taxon>Archelosauria</taxon>
        <taxon>Archosauria</taxon>
        <taxon>Dinosauria</taxon>
        <taxon>Saurischia</taxon>
        <taxon>Theropoda</taxon>
        <taxon>Coelurosauria</taxon>
        <taxon>Aves</taxon>
        <taxon>Neognathae</taxon>
        <taxon>Neoaves</taxon>
        <taxon>Charadriiformes</taxon>
        <taxon>Rostratulidae</taxon>
        <taxon>Rostratula</taxon>
    </lineage>
</organism>
<evidence type="ECO:0000256" key="4">
    <source>
        <dbReference type="ARBA" id="ARBA00022729"/>
    </source>
</evidence>
<dbReference type="InterPro" id="IPR002126">
    <property type="entry name" value="Cadherin-like_dom"/>
</dbReference>
<feature type="domain" description="Cadherin" evidence="16">
    <location>
        <begin position="250"/>
        <end position="354"/>
    </location>
</feature>